<accession>A0ABQ7TRF0</accession>
<evidence type="ECO:0000256" key="3">
    <source>
        <dbReference type="ARBA" id="ARBA00022763"/>
    </source>
</evidence>
<dbReference type="Proteomes" id="UP000826234">
    <property type="component" value="Unassembled WGS sequence"/>
</dbReference>
<proteinExistence type="predicted"/>
<keyword evidence="2" id="KW-0418">Kinase</keyword>
<protein>
    <recommendedName>
        <fullName evidence="7">Serine/threonine-protein kinase SMG1</fullName>
    </recommendedName>
</protein>
<keyword evidence="4" id="KW-0539">Nucleus</keyword>
<keyword evidence="2" id="KW-0723">Serine/threonine-protein kinase</keyword>
<evidence type="ECO:0000256" key="4">
    <source>
        <dbReference type="ARBA" id="ARBA00023242"/>
    </source>
</evidence>
<dbReference type="InterPro" id="IPR050517">
    <property type="entry name" value="DDR_Repair_Kinase"/>
</dbReference>
<name>A0ABQ7TRF0_PHRPL</name>
<comment type="subcellular location">
    <subcellularLocation>
        <location evidence="1">Nucleus</location>
    </subcellularLocation>
</comment>
<keyword evidence="2" id="KW-0808">Transferase</keyword>
<dbReference type="SUPFAM" id="SSF48371">
    <property type="entry name" value="ARM repeat"/>
    <property type="match status" value="1"/>
</dbReference>
<organism evidence="5 6">
    <name type="scientific">Phrynosoma platyrhinos</name>
    <name type="common">Desert horned lizard</name>
    <dbReference type="NCBI Taxonomy" id="52577"/>
    <lineage>
        <taxon>Eukaryota</taxon>
        <taxon>Metazoa</taxon>
        <taxon>Chordata</taxon>
        <taxon>Craniata</taxon>
        <taxon>Vertebrata</taxon>
        <taxon>Euteleostomi</taxon>
        <taxon>Lepidosauria</taxon>
        <taxon>Squamata</taxon>
        <taxon>Bifurcata</taxon>
        <taxon>Unidentata</taxon>
        <taxon>Episquamata</taxon>
        <taxon>Toxicofera</taxon>
        <taxon>Iguania</taxon>
        <taxon>Phrynosomatidae</taxon>
        <taxon>Phrynosomatinae</taxon>
        <taxon>Phrynosoma</taxon>
    </lineage>
</organism>
<dbReference type="InterPro" id="IPR016024">
    <property type="entry name" value="ARM-type_fold"/>
</dbReference>
<reference evidence="5 6" key="1">
    <citation type="journal article" date="2022" name="Gigascience">
        <title>A chromosome-level genome assembly and annotation of the desert horned lizard, Phrynosoma platyrhinos, provides insight into chromosomal rearrangements among reptiles.</title>
        <authorList>
            <person name="Koochekian N."/>
            <person name="Ascanio A."/>
            <person name="Farleigh K."/>
            <person name="Card D.C."/>
            <person name="Schield D.R."/>
            <person name="Castoe T.A."/>
            <person name="Jezkova T."/>
        </authorList>
    </citation>
    <scope>NUCLEOTIDE SEQUENCE [LARGE SCALE GENOMIC DNA]</scope>
    <source>
        <strain evidence="5">NK-2021</strain>
    </source>
</reference>
<keyword evidence="3" id="KW-0227">DNA damage</keyword>
<evidence type="ECO:0000256" key="2">
    <source>
        <dbReference type="ARBA" id="ARBA00022527"/>
    </source>
</evidence>
<evidence type="ECO:0000313" key="5">
    <source>
        <dbReference type="EMBL" id="KAH0631896.1"/>
    </source>
</evidence>
<dbReference type="PANTHER" id="PTHR11139">
    <property type="entry name" value="ATAXIA TELANGIECTASIA MUTATED ATM -RELATED"/>
    <property type="match status" value="1"/>
</dbReference>
<dbReference type="Pfam" id="PF15785">
    <property type="entry name" value="SMG1"/>
    <property type="match status" value="1"/>
</dbReference>
<gene>
    <name evidence="5" type="ORF">JD844_019794</name>
</gene>
<evidence type="ECO:0008006" key="7">
    <source>
        <dbReference type="Google" id="ProtNLM"/>
    </source>
</evidence>
<keyword evidence="6" id="KW-1185">Reference proteome</keyword>
<comment type="caution">
    <text evidence="5">The sequence shown here is derived from an EMBL/GenBank/DDBJ whole genome shotgun (WGS) entry which is preliminary data.</text>
</comment>
<evidence type="ECO:0000313" key="6">
    <source>
        <dbReference type="Proteomes" id="UP000826234"/>
    </source>
</evidence>
<dbReference type="EMBL" id="JAIPUX010000026">
    <property type="protein sequence ID" value="KAH0631896.1"/>
    <property type="molecule type" value="Genomic_DNA"/>
</dbReference>
<dbReference type="PANTHER" id="PTHR11139:SF69">
    <property type="entry name" value="SERINE_THREONINE-PROTEIN KINASE ATR"/>
    <property type="match status" value="1"/>
</dbReference>
<evidence type="ECO:0000256" key="1">
    <source>
        <dbReference type="ARBA" id="ARBA00004123"/>
    </source>
</evidence>
<sequence length="928" mass="103956">MLMPSFVERSLSYSDECRLSNLLRRITREDDRDRRLATVKQLKEFIQQPENKLVKYHVSSISIILIQVPCCEMDLPRKNMGHPAKVLVKQLDNILTAIHDVLNESFVCIFLLQLVMTSLQSILENVDTPELLCKCVKCILLVSRCYPHIFSTNFRDTVDILVGWHIDHTQKASLTQQVSEETRQDLGHVASGESVDEDIPPPSVSLPKLAALLRVFSTVVRSIGERFSPIRGPPITEAYVTDVLYRVIRCVTAANQVFFSEAVLTAANECVGVLLGSLDPSMTIHCDMVITYGLEQLENCQICGTDYIISVLNLLMLIVEQINTKLPSSFIEKLFIPESKLLVLRYHKEKEVVAAAHGVYQAVLSLKNIPVLETAYRLILGEMACALNSLLCSLQLPEACSEILHDAFKNHVFDVANAKFVVIFDLSALTTIGNAKNSLIGMWALSPTVFALLSKNLMVAHNDIAVHFPAVQYAVLYTLYSHCTRHDHFISSSLSSSSPSLFDGAVISTVTTATKKHFSIILNLLGLLLKKDNLIHDTRKLLMSWALEVAVLMKKSETYAPLFSLPSFHKFCKGLLANTLLEDVNICLQACSSLHALSPSLPDDLLQRCVDVCRVQLVHSGARIRQAFGKLLKSVPLDVVLSNNHHTEIQEISLAIRSHMSKAPSNTFHPQDFSDIISFILYGTSHRTGKESWLERLFYSCQRLDKRDHLSIPRNLLKTEAVLWQWAIWEAAQFTVLSKLRTPLGRAQDTFQTIEGIIRSLAAHTLNPDQDVSQWTTADNDEGHSSNQLRLVLLLQYLENLEKLMYNAYEGCANALTSPPKVIRTFFYTNRQTCQDWLTRIRLSIMRVGLLAGQPAVTVRHGFDLLTEMKTNSISQGNELEVTIMMVVEALCELHCPEAIQGIAVWSSAVVGRSLTWINSVAQQAEGR</sequence>
<dbReference type="InterPro" id="IPR031559">
    <property type="entry name" value="SMG1"/>
</dbReference>